<organism evidence="8 9">
    <name type="scientific">Tolypothrix tenuis PCC 7101</name>
    <dbReference type="NCBI Taxonomy" id="231146"/>
    <lineage>
        <taxon>Bacteria</taxon>
        <taxon>Bacillati</taxon>
        <taxon>Cyanobacteriota</taxon>
        <taxon>Cyanophyceae</taxon>
        <taxon>Nostocales</taxon>
        <taxon>Tolypothrichaceae</taxon>
        <taxon>Tolypothrix</taxon>
    </lineage>
</organism>
<dbReference type="RefSeq" id="WP_096574463.1">
    <property type="nucleotide sequence ID" value="NZ_CAWNJS010000001.1"/>
</dbReference>
<dbReference type="PANTHER" id="PTHR22726:SF1">
    <property type="entry name" value="METALLOENDOPEPTIDASE OMA1, MITOCHONDRIAL"/>
    <property type="match status" value="1"/>
</dbReference>
<dbReference type="CDD" id="cd07333">
    <property type="entry name" value="M48C_bepA_like"/>
    <property type="match status" value="1"/>
</dbReference>
<evidence type="ECO:0000313" key="9">
    <source>
        <dbReference type="Proteomes" id="UP000218785"/>
    </source>
</evidence>
<dbReference type="Proteomes" id="UP000218785">
    <property type="component" value="Chromosome"/>
</dbReference>
<dbReference type="EMBL" id="AP018248">
    <property type="protein sequence ID" value="BAY97398.1"/>
    <property type="molecule type" value="Genomic_DNA"/>
</dbReference>
<dbReference type="GO" id="GO:0051603">
    <property type="term" value="P:proteolysis involved in protein catabolic process"/>
    <property type="evidence" value="ECO:0007669"/>
    <property type="project" value="TreeGrafter"/>
</dbReference>
<evidence type="ECO:0000313" key="8">
    <source>
        <dbReference type="EMBL" id="BAY97398.1"/>
    </source>
</evidence>
<keyword evidence="5" id="KW-0862">Zinc</keyword>
<feature type="domain" description="Peptidase M48" evidence="7">
    <location>
        <begin position="276"/>
        <end position="440"/>
    </location>
</feature>
<dbReference type="InterPro" id="IPR001915">
    <property type="entry name" value="Peptidase_M48"/>
</dbReference>
<sequence>MKKVSKLLWVVFGAVLFLSINLLVPIISSAQNSNAANRLQTLTKADELYLTGNTAGAEKLYRQAKPPFAKETATANSIPKAITDPEQLSGAGRVYWRNATEGMQQGLTSKIFVPLKMLLEKQPEFVPAYALYAEASKKYGDQKDVIPILERGVATFPDSVELNKALIKAQEENDQWLEASIIARQFAIVYPQHPEATEFASIADKNFNRFRSKLNEQIIFQGVVGAVVGILTGDGANQAVRLAPLMLQGESAMGAQVAAAYKQQLPLIDDPSILEYVSRIGNDIANLMGRADFKYEFNVVKDNSLNAFALPGGKVFINTGAIMAANSEAELAGLLGHEIGHAVLSHGFQRITNANLLANVGQIIPFGNLISTLASLDYSRQNETQSDIIGTRVLAAAGYAADGLRNLFVTFKQQEKGQSTPAYLRTHPTSEARVRYLEEIIQRNGYNRYAFEGVQRHIEIKQKLQKILAS</sequence>
<dbReference type="SUPFAM" id="SSF48452">
    <property type="entry name" value="TPR-like"/>
    <property type="match status" value="1"/>
</dbReference>
<comment type="cofactor">
    <cofactor evidence="1">
        <name>Zn(2+)</name>
        <dbReference type="ChEBI" id="CHEBI:29105"/>
    </cofactor>
</comment>
<evidence type="ECO:0000256" key="4">
    <source>
        <dbReference type="ARBA" id="ARBA00022801"/>
    </source>
</evidence>
<evidence type="ECO:0000256" key="5">
    <source>
        <dbReference type="ARBA" id="ARBA00022833"/>
    </source>
</evidence>
<keyword evidence="3" id="KW-0479">Metal-binding</keyword>
<dbReference type="Pfam" id="PF01435">
    <property type="entry name" value="Peptidase_M48"/>
    <property type="match status" value="1"/>
</dbReference>
<gene>
    <name evidence="8" type="ORF">NIES37_13400</name>
</gene>
<keyword evidence="4" id="KW-0378">Hydrolase</keyword>
<evidence type="ECO:0000256" key="6">
    <source>
        <dbReference type="ARBA" id="ARBA00023049"/>
    </source>
</evidence>
<protein>
    <submittedName>
        <fullName evidence="8">Peptidase M48 Ste24p</fullName>
    </submittedName>
</protein>
<keyword evidence="2" id="KW-0645">Protease</keyword>
<dbReference type="KEGG" id="ttq:NIES37_13400"/>
<dbReference type="AlphaFoldDB" id="A0A1Z4MV96"/>
<name>A0A1Z4MV96_9CYAN</name>
<evidence type="ECO:0000256" key="2">
    <source>
        <dbReference type="ARBA" id="ARBA00022670"/>
    </source>
</evidence>
<dbReference type="GO" id="GO:0004222">
    <property type="term" value="F:metalloendopeptidase activity"/>
    <property type="evidence" value="ECO:0007669"/>
    <property type="project" value="InterPro"/>
</dbReference>
<dbReference type="Gene3D" id="3.30.2010.10">
    <property type="entry name" value="Metalloproteases ('zincins'), catalytic domain"/>
    <property type="match status" value="1"/>
</dbReference>
<evidence type="ECO:0000256" key="1">
    <source>
        <dbReference type="ARBA" id="ARBA00001947"/>
    </source>
</evidence>
<keyword evidence="9" id="KW-1185">Reference proteome</keyword>
<proteinExistence type="predicted"/>
<dbReference type="GO" id="GO:0016020">
    <property type="term" value="C:membrane"/>
    <property type="evidence" value="ECO:0007669"/>
    <property type="project" value="TreeGrafter"/>
</dbReference>
<dbReference type="PANTHER" id="PTHR22726">
    <property type="entry name" value="METALLOENDOPEPTIDASE OMA1"/>
    <property type="match status" value="1"/>
</dbReference>
<keyword evidence="6" id="KW-0482">Metalloprotease</keyword>
<accession>A0A1Z4MV96</accession>
<dbReference type="InterPro" id="IPR011990">
    <property type="entry name" value="TPR-like_helical_dom_sf"/>
</dbReference>
<dbReference type="InterPro" id="IPR051156">
    <property type="entry name" value="Mito/Outer_Membr_Metalloprot"/>
</dbReference>
<reference evidence="8 9" key="1">
    <citation type="submission" date="2017-06" db="EMBL/GenBank/DDBJ databases">
        <title>Genome sequencing of cyanobaciteial culture collection at National Institute for Environmental Studies (NIES).</title>
        <authorList>
            <person name="Hirose Y."/>
            <person name="Shimura Y."/>
            <person name="Fujisawa T."/>
            <person name="Nakamura Y."/>
            <person name="Kawachi M."/>
        </authorList>
    </citation>
    <scope>NUCLEOTIDE SEQUENCE [LARGE SCALE GENOMIC DNA]</scope>
    <source>
        <strain evidence="8 9">NIES-37</strain>
    </source>
</reference>
<dbReference type="GO" id="GO:0046872">
    <property type="term" value="F:metal ion binding"/>
    <property type="evidence" value="ECO:0007669"/>
    <property type="project" value="UniProtKB-KW"/>
</dbReference>
<dbReference type="Gene3D" id="1.25.40.10">
    <property type="entry name" value="Tetratricopeptide repeat domain"/>
    <property type="match status" value="1"/>
</dbReference>
<evidence type="ECO:0000259" key="7">
    <source>
        <dbReference type="Pfam" id="PF01435"/>
    </source>
</evidence>
<evidence type="ECO:0000256" key="3">
    <source>
        <dbReference type="ARBA" id="ARBA00022723"/>
    </source>
</evidence>